<evidence type="ECO:0000256" key="1">
    <source>
        <dbReference type="ARBA" id="ARBA00006739"/>
    </source>
</evidence>
<keyword evidence="4" id="KW-1133">Transmembrane helix</keyword>
<gene>
    <name evidence="5" type="ORF">GCM10007140_29260</name>
</gene>
<comment type="caution">
    <text evidence="5">The sequence shown here is derived from an EMBL/GenBank/DDBJ whole genome shotgun (WGS) entry which is preliminary data.</text>
</comment>
<dbReference type="SUPFAM" id="SSF53448">
    <property type="entry name" value="Nucleotide-diphospho-sugar transferases"/>
    <property type="match status" value="1"/>
</dbReference>
<dbReference type="CDD" id="cd06438">
    <property type="entry name" value="EpsO_like"/>
    <property type="match status" value="1"/>
</dbReference>
<evidence type="ECO:0000256" key="2">
    <source>
        <dbReference type="ARBA" id="ARBA00022676"/>
    </source>
</evidence>
<reference evidence="5" key="2">
    <citation type="submission" date="2020-09" db="EMBL/GenBank/DDBJ databases">
        <authorList>
            <person name="Sun Q."/>
            <person name="Zhou Y."/>
        </authorList>
    </citation>
    <scope>NUCLEOTIDE SEQUENCE</scope>
    <source>
        <strain evidence="5">CGMCC 1.12698</strain>
    </source>
</reference>
<keyword evidence="4" id="KW-0472">Membrane</keyword>
<reference evidence="5" key="1">
    <citation type="journal article" date="2014" name="Int. J. Syst. Evol. Microbiol.">
        <title>Complete genome sequence of Corynebacterium casei LMG S-19264T (=DSM 44701T), isolated from a smear-ripened cheese.</title>
        <authorList>
            <consortium name="US DOE Joint Genome Institute (JGI-PGF)"/>
            <person name="Walter F."/>
            <person name="Albersmeier A."/>
            <person name="Kalinowski J."/>
            <person name="Ruckert C."/>
        </authorList>
    </citation>
    <scope>NUCLEOTIDE SEQUENCE</scope>
    <source>
        <strain evidence="5">CGMCC 1.12698</strain>
    </source>
</reference>
<dbReference type="PANTHER" id="PTHR43630:SF1">
    <property type="entry name" value="POLY-BETA-1,6-N-ACETYL-D-GLUCOSAMINE SYNTHASE"/>
    <property type="match status" value="1"/>
</dbReference>
<keyword evidence="4" id="KW-0812">Transmembrane</keyword>
<dbReference type="AlphaFoldDB" id="A0A917AWF1"/>
<evidence type="ECO:0000313" key="5">
    <source>
        <dbReference type="EMBL" id="GGE77752.1"/>
    </source>
</evidence>
<dbReference type="EMBL" id="BMFK01000002">
    <property type="protein sequence ID" value="GGE77752.1"/>
    <property type="molecule type" value="Genomic_DNA"/>
</dbReference>
<dbReference type="GO" id="GO:0016757">
    <property type="term" value="F:glycosyltransferase activity"/>
    <property type="evidence" value="ECO:0007669"/>
    <property type="project" value="UniProtKB-KW"/>
</dbReference>
<dbReference type="InterPro" id="IPR029044">
    <property type="entry name" value="Nucleotide-diphossugar_trans"/>
</dbReference>
<evidence type="ECO:0000256" key="3">
    <source>
        <dbReference type="ARBA" id="ARBA00022679"/>
    </source>
</evidence>
<feature type="transmembrane region" description="Helical" evidence="4">
    <location>
        <begin position="402"/>
        <end position="424"/>
    </location>
</feature>
<evidence type="ECO:0000313" key="6">
    <source>
        <dbReference type="Proteomes" id="UP000605259"/>
    </source>
</evidence>
<organism evidence="5 6">
    <name type="scientific">Priestia taiwanensis</name>
    <dbReference type="NCBI Taxonomy" id="1347902"/>
    <lineage>
        <taxon>Bacteria</taxon>
        <taxon>Bacillati</taxon>
        <taxon>Bacillota</taxon>
        <taxon>Bacilli</taxon>
        <taxon>Bacillales</taxon>
        <taxon>Bacillaceae</taxon>
        <taxon>Priestia</taxon>
    </lineage>
</organism>
<keyword evidence="6" id="KW-1185">Reference proteome</keyword>
<keyword evidence="2" id="KW-0328">Glycosyltransferase</keyword>
<feature type="transmembrane region" description="Helical" evidence="4">
    <location>
        <begin position="30"/>
        <end position="57"/>
    </location>
</feature>
<keyword evidence="3 5" id="KW-0808">Transferase</keyword>
<dbReference type="Proteomes" id="UP000605259">
    <property type="component" value="Unassembled WGS sequence"/>
</dbReference>
<dbReference type="Pfam" id="PF13641">
    <property type="entry name" value="Glyco_tranf_2_3"/>
    <property type="match status" value="1"/>
</dbReference>
<evidence type="ECO:0000256" key="4">
    <source>
        <dbReference type="SAM" id="Phobius"/>
    </source>
</evidence>
<protein>
    <submittedName>
        <fullName evidence="5">Glycosyl transferase</fullName>
    </submittedName>
</protein>
<dbReference type="RefSeq" id="WP_229722254.1">
    <property type="nucleotide sequence ID" value="NZ_BMFK01000002.1"/>
</dbReference>
<dbReference type="Gene3D" id="3.90.550.10">
    <property type="entry name" value="Spore Coat Polysaccharide Biosynthesis Protein SpsA, Chain A"/>
    <property type="match status" value="1"/>
</dbReference>
<sequence>MKKPLFLFFSSLLIWTIGYMFTEDALHSLLILGNIFLMLIQLYMIWMALYNTALGYLGLRKYKPLILTTPKHRFAVIVAAHNEEKVVGSIVKNLQKQEYPQELYDVYVICDNCTDKTAAVVRSHGGNAMERFDTTKRGKGFALEWMFTKLWEMEAGGTRYDAVVVFDADNIVSRNFLHVMNTKMDEGFEVVQGYLDSKNPEDTWVTKSYSFAYWSTNRIYQLGRDNLGLSAQLGGTGLLVATNVLKKIGWNATSLTEDLEFTQRYIIETGRRIGWAHEAITYDEKPLGLLASLKQRVRWMAGHSDCTMRYTLPLLKQFVKTRSLIPFDSVMYLIGPARFILILFFMLFSLLSFLKLADIYTPLDSILEGLTLLHPAVYITVFACYFSLPLLAIILEKKASKLHWFFFSYLFGFTWIPVTLMGFIKRKNRVWSHTEHVRNVDEDDLENI</sequence>
<feature type="transmembrane region" description="Helical" evidence="4">
    <location>
        <begin position="376"/>
        <end position="395"/>
    </location>
</feature>
<comment type="similarity">
    <text evidence="1">Belongs to the glycosyltransferase 2 family.</text>
</comment>
<accession>A0A917AWF1</accession>
<dbReference type="PANTHER" id="PTHR43630">
    <property type="entry name" value="POLY-BETA-1,6-N-ACETYL-D-GLUCOSAMINE SYNTHASE"/>
    <property type="match status" value="1"/>
</dbReference>
<proteinExistence type="inferred from homology"/>
<name>A0A917AWF1_9BACI</name>
<feature type="transmembrane region" description="Helical" evidence="4">
    <location>
        <begin position="330"/>
        <end position="356"/>
    </location>
</feature>